<evidence type="ECO:0000256" key="7">
    <source>
        <dbReference type="ARBA" id="ARBA00022801"/>
    </source>
</evidence>
<keyword evidence="4" id="KW-0964">Secreted</keyword>
<proteinExistence type="evidence at transcript level"/>
<keyword evidence="7 13" id="KW-0378">Hydrolase</keyword>
<comment type="subcellular location">
    <subcellularLocation>
        <location evidence="1">Secreted</location>
    </subcellularLocation>
</comment>
<dbReference type="InterPro" id="IPR000743">
    <property type="entry name" value="Glyco_hydro_28"/>
</dbReference>
<keyword evidence="6" id="KW-0677">Repeat</keyword>
<dbReference type="EMBL" id="HM175859">
    <property type="protein sequence ID" value="ADU33364.1"/>
    <property type="molecule type" value="mRNA"/>
</dbReference>
<evidence type="ECO:0000256" key="4">
    <source>
        <dbReference type="ARBA" id="ARBA00022525"/>
    </source>
</evidence>
<name>E7CJ02_LEPDE</name>
<evidence type="ECO:0000313" key="15">
    <source>
        <dbReference type="EMBL" id="ADU33364.1"/>
    </source>
</evidence>
<dbReference type="AlphaFoldDB" id="E7CJ02"/>
<evidence type="ECO:0000256" key="8">
    <source>
        <dbReference type="ARBA" id="ARBA00023157"/>
    </source>
</evidence>
<keyword evidence="8" id="KW-1015">Disulfide bond</keyword>
<evidence type="ECO:0000256" key="6">
    <source>
        <dbReference type="ARBA" id="ARBA00022737"/>
    </source>
</evidence>
<dbReference type="InterPro" id="IPR006626">
    <property type="entry name" value="PbH1"/>
</dbReference>
<dbReference type="GO" id="GO:0045490">
    <property type="term" value="P:pectin catabolic process"/>
    <property type="evidence" value="ECO:0007669"/>
    <property type="project" value="TreeGrafter"/>
</dbReference>
<sequence length="366" mass="39727">MSLLSVIIASLLVTLTAAKPSFTGDNCTITEFSQVESVSAKCTNIIVSNLQVPGGETLDFKFKKPGVHITFEGKTTFGYQLWKGPLIRIQGVGITVTGAPGSVLDGQGALYWEGKNGKKTKPKFFKIKVKEGSVFKDIHLLNCPVHCVSVSMSDHVTLSGWNIDVSAGDKDELGHNTDGFDISETNNILIENAIVQNQDDCVAVNQGFNMTFRNLECIGGHGLSLSVGMSHEVIKNTVANVTFRDSIVKNSRNGIHVKTHTNSGEGLIRDITYKNIEMTGIWRYGVNVEQDYKNGKSTGNATNNIPIRGLTLTNVNGQLTGPESVPVYILCGSEGCENFEWSEVSFRGASNPSSCNYEPRGFHCPK</sequence>
<dbReference type="GO" id="GO:0071555">
    <property type="term" value="P:cell wall organization"/>
    <property type="evidence" value="ECO:0007669"/>
    <property type="project" value="UniProtKB-KW"/>
</dbReference>
<keyword evidence="9" id="KW-0325">Glycoprotein</keyword>
<reference evidence="15" key="1">
    <citation type="journal article" date="2010" name="PLoS ONE">
        <title>Diversity of beetle genes encoding novel plant cell wall degrading enzymes.</title>
        <authorList>
            <person name="Pauchet Y."/>
            <person name="Wilkinson P."/>
            <person name="Chauhan R."/>
            <person name="Ffrench-Constant R.H."/>
        </authorList>
    </citation>
    <scope>NUCLEOTIDE SEQUENCE</scope>
    <source>
        <tissue evidence="15">Midgut</tissue>
    </source>
</reference>
<dbReference type="InterPro" id="IPR011050">
    <property type="entry name" value="Pectin_lyase_fold/virulence"/>
</dbReference>
<dbReference type="SUPFAM" id="SSF51126">
    <property type="entry name" value="Pectin lyase-like"/>
    <property type="match status" value="1"/>
</dbReference>
<comment type="catalytic activity">
    <reaction evidence="12">
        <text>(1,4-alpha-D-galacturonosyl)n+m + H2O = (1,4-alpha-D-galacturonosyl)n + (1,4-alpha-D-galacturonosyl)m.</text>
        <dbReference type="EC" id="3.2.1.15"/>
    </reaction>
</comment>
<accession>E7CJ02</accession>
<evidence type="ECO:0000256" key="13">
    <source>
        <dbReference type="RuleBase" id="RU361169"/>
    </source>
</evidence>
<dbReference type="SMART" id="SM00710">
    <property type="entry name" value="PbH1"/>
    <property type="match status" value="4"/>
</dbReference>
<dbReference type="PANTHER" id="PTHR31884">
    <property type="entry name" value="POLYGALACTURONASE"/>
    <property type="match status" value="1"/>
</dbReference>
<feature type="chain" id="PRO_5003218072" description="endo-polygalacturonase" evidence="14">
    <location>
        <begin position="19"/>
        <end position="366"/>
    </location>
</feature>
<evidence type="ECO:0000256" key="14">
    <source>
        <dbReference type="SAM" id="SignalP"/>
    </source>
</evidence>
<dbReference type="PANTHER" id="PTHR31884:SF9">
    <property type="entry name" value="ENDOPOLYGALACTURONASE D-RELATED"/>
    <property type="match status" value="1"/>
</dbReference>
<keyword evidence="5 14" id="KW-0732">Signal</keyword>
<evidence type="ECO:0000256" key="1">
    <source>
        <dbReference type="ARBA" id="ARBA00004613"/>
    </source>
</evidence>
<feature type="signal peptide" evidence="14">
    <location>
        <begin position="1"/>
        <end position="18"/>
    </location>
</feature>
<dbReference type="OrthoDB" id="1546079at2759"/>
<dbReference type="Pfam" id="PF00295">
    <property type="entry name" value="Glyco_hydro_28"/>
    <property type="match status" value="1"/>
</dbReference>
<evidence type="ECO:0000256" key="11">
    <source>
        <dbReference type="ARBA" id="ARBA00023316"/>
    </source>
</evidence>
<keyword evidence="11" id="KW-0961">Cell wall biogenesis/degradation</keyword>
<evidence type="ECO:0000256" key="2">
    <source>
        <dbReference type="ARBA" id="ARBA00008834"/>
    </source>
</evidence>
<dbReference type="InterPro" id="IPR012334">
    <property type="entry name" value="Pectin_lyas_fold"/>
</dbReference>
<evidence type="ECO:0000256" key="12">
    <source>
        <dbReference type="ARBA" id="ARBA00034074"/>
    </source>
</evidence>
<dbReference type="EC" id="3.2.1.15" evidence="3"/>
<dbReference type="Gene3D" id="2.160.20.10">
    <property type="entry name" value="Single-stranded right-handed beta-helix, Pectin lyase-like"/>
    <property type="match status" value="1"/>
</dbReference>
<protein>
    <recommendedName>
        <fullName evidence="3">endo-polygalacturonase</fullName>
        <ecNumber evidence="3">3.2.1.15</ecNumber>
    </recommendedName>
</protein>
<evidence type="ECO:0000256" key="9">
    <source>
        <dbReference type="ARBA" id="ARBA00023180"/>
    </source>
</evidence>
<comment type="similarity">
    <text evidence="2 13">Belongs to the glycosyl hydrolase 28 family.</text>
</comment>
<dbReference type="InterPro" id="IPR050434">
    <property type="entry name" value="Glycosyl_hydrlase_28"/>
</dbReference>
<dbReference type="GO" id="GO:0004650">
    <property type="term" value="F:polygalacturonase activity"/>
    <property type="evidence" value="ECO:0007669"/>
    <property type="project" value="UniProtKB-EC"/>
</dbReference>
<evidence type="ECO:0000256" key="5">
    <source>
        <dbReference type="ARBA" id="ARBA00022729"/>
    </source>
</evidence>
<evidence type="ECO:0000256" key="3">
    <source>
        <dbReference type="ARBA" id="ARBA00012736"/>
    </source>
</evidence>
<organism evidence="15">
    <name type="scientific">Leptinotarsa decemlineata</name>
    <name type="common">Colorado potato beetle</name>
    <name type="synonym">Doryphora decemlineata</name>
    <dbReference type="NCBI Taxonomy" id="7539"/>
    <lineage>
        <taxon>Eukaryota</taxon>
        <taxon>Metazoa</taxon>
        <taxon>Ecdysozoa</taxon>
        <taxon>Arthropoda</taxon>
        <taxon>Hexapoda</taxon>
        <taxon>Insecta</taxon>
        <taxon>Pterygota</taxon>
        <taxon>Neoptera</taxon>
        <taxon>Endopterygota</taxon>
        <taxon>Coleoptera</taxon>
        <taxon>Polyphaga</taxon>
        <taxon>Cucujiformia</taxon>
        <taxon>Chrysomeloidea</taxon>
        <taxon>Chrysomelidae</taxon>
        <taxon>Chrysomelinae</taxon>
        <taxon>Doryphorini</taxon>
        <taxon>Leptinotarsa</taxon>
    </lineage>
</organism>
<gene>
    <name evidence="15" type="primary">GH28Pect-10</name>
</gene>
<keyword evidence="10 13" id="KW-0326">Glycosidase</keyword>
<dbReference type="GO" id="GO:0005576">
    <property type="term" value="C:extracellular region"/>
    <property type="evidence" value="ECO:0007669"/>
    <property type="project" value="UniProtKB-SubCell"/>
</dbReference>
<evidence type="ECO:0000256" key="10">
    <source>
        <dbReference type="ARBA" id="ARBA00023295"/>
    </source>
</evidence>